<dbReference type="STRING" id="28094.SAMN06295900_104261"/>
<evidence type="ECO:0000313" key="1">
    <source>
        <dbReference type="EMBL" id="SMF24177.1"/>
    </source>
</evidence>
<reference evidence="2" key="1">
    <citation type="submission" date="2017-04" db="EMBL/GenBank/DDBJ databases">
        <authorList>
            <person name="Varghese N."/>
            <person name="Submissions S."/>
        </authorList>
    </citation>
    <scope>NUCLEOTIDE SEQUENCE [LARGE SCALE GENOMIC DNA]</scope>
    <source>
        <strain evidence="2">Ballard 720</strain>
    </source>
</reference>
<name>A0A1X7DZT3_TRICW</name>
<evidence type="ECO:0000313" key="2">
    <source>
        <dbReference type="Proteomes" id="UP000192911"/>
    </source>
</evidence>
<dbReference type="OrthoDB" id="9134531at2"/>
<dbReference type="RefSeq" id="WP_085226976.1">
    <property type="nucleotide sequence ID" value="NZ_BSQD01000005.1"/>
</dbReference>
<sequence length="85" mass="9408">MEDSFEIFDVRTVETGDYLSFTVKDGSDEIPATISRTALAVLDQGGNHDAGAVFEAHKERIRKAAYEMRRRNPGVSSIRLGSSNF</sequence>
<organism evidence="1 2">
    <name type="scientific">Trinickia caryophylli</name>
    <name type="common">Paraburkholderia caryophylli</name>
    <dbReference type="NCBI Taxonomy" id="28094"/>
    <lineage>
        <taxon>Bacteria</taxon>
        <taxon>Pseudomonadati</taxon>
        <taxon>Pseudomonadota</taxon>
        <taxon>Betaproteobacteria</taxon>
        <taxon>Burkholderiales</taxon>
        <taxon>Burkholderiaceae</taxon>
        <taxon>Trinickia</taxon>
    </lineage>
</organism>
<accession>A0A1X7DZT3</accession>
<dbReference type="AlphaFoldDB" id="A0A1X7DZT3"/>
<dbReference type="GeneID" id="95551494"/>
<gene>
    <name evidence="1" type="ORF">SAMN06295900_104261</name>
</gene>
<evidence type="ECO:0008006" key="3">
    <source>
        <dbReference type="Google" id="ProtNLM"/>
    </source>
</evidence>
<dbReference type="EMBL" id="FXAH01000004">
    <property type="protein sequence ID" value="SMF24177.1"/>
    <property type="molecule type" value="Genomic_DNA"/>
</dbReference>
<dbReference type="Proteomes" id="UP000192911">
    <property type="component" value="Unassembled WGS sequence"/>
</dbReference>
<keyword evidence="2" id="KW-1185">Reference proteome</keyword>
<protein>
    <recommendedName>
        <fullName evidence="3">DUF1488 domain-containing protein</fullName>
    </recommendedName>
</protein>
<proteinExistence type="predicted"/>